<organism evidence="2 3">
    <name type="scientific">Aureispira anguillae</name>
    <dbReference type="NCBI Taxonomy" id="2864201"/>
    <lineage>
        <taxon>Bacteria</taxon>
        <taxon>Pseudomonadati</taxon>
        <taxon>Bacteroidota</taxon>
        <taxon>Saprospiria</taxon>
        <taxon>Saprospirales</taxon>
        <taxon>Saprospiraceae</taxon>
        <taxon>Aureispira</taxon>
    </lineage>
</organism>
<protein>
    <submittedName>
        <fullName evidence="2">P63C domain-containing protein</fullName>
    </submittedName>
</protein>
<dbReference type="AlphaFoldDB" id="A0A915YD42"/>
<gene>
    <name evidence="2" type="ORF">AsAng_0015410</name>
</gene>
<dbReference type="RefSeq" id="WP_264792095.1">
    <property type="nucleotide sequence ID" value="NZ_AP026867.1"/>
</dbReference>
<accession>A0A915YD42</accession>
<feature type="domain" description="Bacteriophage Mx8 p63 C-terminal" evidence="1">
    <location>
        <begin position="167"/>
        <end position="259"/>
    </location>
</feature>
<evidence type="ECO:0000259" key="1">
    <source>
        <dbReference type="Pfam" id="PF10546"/>
    </source>
</evidence>
<sequence length="299" mass="34755">MKEEKSMEIYHATHRGYLNIGSEEYGFVKIPCAVLEGKKRIISQTGLFAAFKRPRKGEKRQKGLPSIIGAKNLLPFVTEEVKEKCNPIHYYHTNGTHAVGYDAELIPLVCELYLKAKDANATVSSQDKMVVQANILIRSLAKVGITALIDEATGYQYDREKNELQKILSKYILEDFLKWQSRFPRKFYQEVFRLYNWKYDPFSLKRPGCLGTFTNKYVYEQLPPGILDKLKKINPPNLKGQRPRKHHQHLTQEVGLPHLDKHLLKLITVMELSEDIEDFKNNFNKIFKKVYQMSLNFDS</sequence>
<dbReference type="Proteomes" id="UP001060919">
    <property type="component" value="Chromosome"/>
</dbReference>
<dbReference type="KEGG" id="aup:AsAng_0015410"/>
<evidence type="ECO:0000313" key="2">
    <source>
        <dbReference type="EMBL" id="BDS10831.1"/>
    </source>
</evidence>
<keyword evidence="3" id="KW-1185">Reference proteome</keyword>
<dbReference type="InterPro" id="IPR018874">
    <property type="entry name" value="Phage_Mx8_p63_C"/>
</dbReference>
<evidence type="ECO:0000313" key="3">
    <source>
        <dbReference type="Proteomes" id="UP001060919"/>
    </source>
</evidence>
<proteinExistence type="predicted"/>
<dbReference type="EMBL" id="AP026867">
    <property type="protein sequence ID" value="BDS10831.1"/>
    <property type="molecule type" value="Genomic_DNA"/>
</dbReference>
<reference evidence="2" key="1">
    <citation type="submission" date="2022-09" db="EMBL/GenBank/DDBJ databases">
        <title>Aureispira anguillicida sp. nov., isolated from Leptocephalus of Japanese eel Anguilla japonica.</title>
        <authorList>
            <person name="Yuasa K."/>
            <person name="Mekata T."/>
            <person name="Ikunari K."/>
        </authorList>
    </citation>
    <scope>NUCLEOTIDE SEQUENCE</scope>
    <source>
        <strain evidence="2">EL160426</strain>
    </source>
</reference>
<dbReference type="Pfam" id="PF10546">
    <property type="entry name" value="P63C"/>
    <property type="match status" value="1"/>
</dbReference>
<name>A0A915YD42_9BACT</name>